<dbReference type="RefSeq" id="WP_139256413.1">
    <property type="nucleotide sequence ID" value="NZ_FQUU01000008.1"/>
</dbReference>
<feature type="non-terminal residue" evidence="2">
    <location>
        <position position="1"/>
    </location>
</feature>
<name>A0A1M5AGW5_9BACT</name>
<dbReference type="Pfam" id="PF13585">
    <property type="entry name" value="CHU_C"/>
    <property type="match status" value="1"/>
</dbReference>
<feature type="domain" description="Nucleoporin POM152 Ig-like" evidence="1">
    <location>
        <begin position="131"/>
        <end position="194"/>
    </location>
</feature>
<dbReference type="InterPro" id="IPR026341">
    <property type="entry name" value="T9SS_type_B"/>
</dbReference>
<protein>
    <submittedName>
        <fullName evidence="2">Gliding motility-associated C-terminal domain-containing protein</fullName>
    </submittedName>
</protein>
<reference evidence="2 3" key="1">
    <citation type="submission" date="2016-11" db="EMBL/GenBank/DDBJ databases">
        <authorList>
            <person name="Jaros S."/>
            <person name="Januszkiewicz K."/>
            <person name="Wedrychowicz H."/>
        </authorList>
    </citation>
    <scope>NUCLEOTIDE SEQUENCE [LARGE SCALE GENOMIC DNA]</scope>
    <source>
        <strain evidence="2 3">DSM 18119</strain>
    </source>
</reference>
<dbReference type="AlphaFoldDB" id="A0A1M5AGW5"/>
<dbReference type="OrthoDB" id="9765926at2"/>
<evidence type="ECO:0000313" key="2">
    <source>
        <dbReference type="EMBL" id="SHF29540.1"/>
    </source>
</evidence>
<dbReference type="STRING" id="1121884.SAMN02745131_02285"/>
<dbReference type="Proteomes" id="UP000184048">
    <property type="component" value="Unassembled WGS sequence"/>
</dbReference>
<dbReference type="Pfam" id="PF24312">
    <property type="entry name" value="Ig-like_POM152"/>
    <property type="match status" value="1"/>
</dbReference>
<proteinExistence type="predicted"/>
<gene>
    <name evidence="2" type="ORF">SAMN02745131_02285</name>
</gene>
<dbReference type="EMBL" id="FQUU01000008">
    <property type="protein sequence ID" value="SHF29540.1"/>
    <property type="molecule type" value="Genomic_DNA"/>
</dbReference>
<sequence length="383" mass="41643">QCQDTVTLHLTIKQLTTSITTVTVCPNQLPYTWNGKQYTQAGTYTYITTNAAGCDSVASLVLEIAQVITGNTDNVTVCANSLPYVWNGQNIMQAGTYNATLKNTAGCDSVVTLNLVTTPLATATVSGGNPICAGASTTLAITLTGSAPWTVVYSDGVTNHVINNIAASPYELTVSPTATTTYTLLSVTDAKCSNNAPNSAITITVQTQQSGIRYPNVTTTANTATPLQARNLGSNYTYQWNPPVGLNRTDVIDPVFNYDNSVQYTITLTPDNGCKVIDTVLVIMRDQGQLIRSDIFVPKAWSPNKDGHNDVLRPLCVNIAEIYYFRIFDRWGQLMFETNEIGKGWDGIFNGKAQVQDVYTWTLEARGEDGKHYKRSGNSILMR</sequence>
<keyword evidence="3" id="KW-1185">Reference proteome</keyword>
<organism evidence="2 3">
    <name type="scientific">Flavisolibacter ginsengisoli DSM 18119</name>
    <dbReference type="NCBI Taxonomy" id="1121884"/>
    <lineage>
        <taxon>Bacteria</taxon>
        <taxon>Pseudomonadati</taxon>
        <taxon>Bacteroidota</taxon>
        <taxon>Chitinophagia</taxon>
        <taxon>Chitinophagales</taxon>
        <taxon>Chitinophagaceae</taxon>
        <taxon>Flavisolibacter</taxon>
    </lineage>
</organism>
<accession>A0A1M5AGW5</accession>
<evidence type="ECO:0000313" key="3">
    <source>
        <dbReference type="Proteomes" id="UP000184048"/>
    </source>
</evidence>
<dbReference type="InterPro" id="IPR056541">
    <property type="entry name" value="Ig-like_POM152"/>
</dbReference>
<dbReference type="NCBIfam" id="TIGR04131">
    <property type="entry name" value="Bac_Flav_CTERM"/>
    <property type="match status" value="1"/>
</dbReference>
<evidence type="ECO:0000259" key="1">
    <source>
        <dbReference type="Pfam" id="PF24312"/>
    </source>
</evidence>